<dbReference type="Proteomes" id="UP000542695">
    <property type="component" value="Unassembled WGS sequence"/>
</dbReference>
<dbReference type="AlphaFoldDB" id="A0A7Y7Z7Y2"/>
<evidence type="ECO:0000313" key="2">
    <source>
        <dbReference type="Proteomes" id="UP000542695"/>
    </source>
</evidence>
<proteinExistence type="predicted"/>
<organism evidence="1 2">
    <name type="scientific">Pseudomonas putida</name>
    <name type="common">Arthrobacter siderocapsulatus</name>
    <dbReference type="NCBI Taxonomy" id="303"/>
    <lineage>
        <taxon>Bacteria</taxon>
        <taxon>Pseudomonadati</taxon>
        <taxon>Pseudomonadota</taxon>
        <taxon>Gammaproteobacteria</taxon>
        <taxon>Pseudomonadales</taxon>
        <taxon>Pseudomonadaceae</taxon>
        <taxon>Pseudomonas</taxon>
    </lineage>
</organism>
<dbReference type="EMBL" id="JACARV010000015">
    <property type="protein sequence ID" value="NWC79946.1"/>
    <property type="molecule type" value="Genomic_DNA"/>
</dbReference>
<reference evidence="1 2" key="1">
    <citation type="submission" date="2020-04" db="EMBL/GenBank/DDBJ databases">
        <title>Molecular characterization of pseudomonads from Agaricus bisporus reveal novel blotch 2 pathogens in Western Europe.</title>
        <authorList>
            <person name="Taparia T."/>
            <person name="Krijger M."/>
            <person name="Haynes E."/>
            <person name="Elpinstone J.G."/>
            <person name="Noble R."/>
            <person name="Van Der Wolf J."/>
        </authorList>
    </citation>
    <scope>NUCLEOTIDE SEQUENCE [LARGE SCALE GENOMIC DNA]</scope>
    <source>
        <strain evidence="1 2">P7765</strain>
    </source>
</reference>
<name>A0A7Y7Z7Y2_PSEPU</name>
<comment type="caution">
    <text evidence="1">The sequence shown here is derived from an EMBL/GenBank/DDBJ whole genome shotgun (WGS) entry which is preliminary data.</text>
</comment>
<evidence type="ECO:0000313" key="1">
    <source>
        <dbReference type="EMBL" id="NWC79946.1"/>
    </source>
</evidence>
<protein>
    <submittedName>
        <fullName evidence="1">Uncharacterized protein</fullName>
    </submittedName>
</protein>
<gene>
    <name evidence="1" type="ORF">HX798_06535</name>
</gene>
<sequence length="65" mass="7264">MQQPAGASAQERFYSTDLPARLDRVPWTRFHTLLVMALATMNSAVAAERRPLEHVARPLSQVSDT</sequence>
<accession>A0A7Y7Z7Y2</accession>